<proteinExistence type="predicted"/>
<organism evidence="1 2">
    <name type="scientific">Pseudomonas hunanensis</name>
    <dbReference type="NCBI Taxonomy" id="1247546"/>
    <lineage>
        <taxon>Bacteria</taxon>
        <taxon>Pseudomonadati</taxon>
        <taxon>Pseudomonadota</taxon>
        <taxon>Gammaproteobacteria</taxon>
        <taxon>Pseudomonadales</taxon>
        <taxon>Pseudomonadaceae</taxon>
        <taxon>Pseudomonas</taxon>
    </lineage>
</organism>
<keyword evidence="2" id="KW-1185">Reference proteome</keyword>
<dbReference type="Proteomes" id="UP001259587">
    <property type="component" value="Unassembled WGS sequence"/>
</dbReference>
<sequence>MANPLIPVGSVDALIASRLPGWLTSASAEHVRKLHASLRQQQAAQTPVQRLLGNLIPLQIFAAQLLQPALAERGLADLDVYKGRLRLRSHVRIPSYVAAVPEGVVVHEFEHSLLAAALHNFEDSETQTLATLEGALVLDAQGHPAGITYKGFTRLCRRLDIGGKYQAYLKEWLLPPGAQGQVITAQLQEAHRASLEATVRMTAIRGEIDQRTYRQFLPIMADKPVVASEHATLIPRALRLFGKQVSGVVVFEARRLDLGGTPLEEVIAWIPGDPHGALTVCASWQALYQQLGRSMRTPGYREFFLRFISKRDLPGFSHALERANAAASEDAALSVDGRHEAIDPPLFEYLGQRQIETLLDDASVLAVPTADVDRAERARRLLFYRNAGLDLLGLASFFVPGLGLPLLAITAAELADEVYQGYSAWRLGDREAALAHLVGVAQNVIATGLTVGAGAAAASLERQAFVDGLAPVRDQAGRLRLASLETAHELEAGHELLWRLDETLRPVTVQAATDLLQITGYEPAQLRRLHIEQAPAPARLLDAAQRYRLHQTLPGMRAEVFEAHLAGQQAQLQPAEQVLQRDFPGLTARSCKELVDQASGLDIEQMLARQRVPLPLAERARWQLREQRLDRACAGLCQPAAVTRDTERLALGLLDAWVPWSVHIELREGSLQGERLAHGGSQQASEVRSLSKRDEGYLAVDAGGQPLANATTADSLLQGLMLLLDEHQLIQLGNAGRSPSALAEALLVRASTSRDRAAGLIGLAPVGGGLRPPVRWGDGRLGYPLSGRGESSGQAIRRGLRQLFPTFTSTQIESYLSNLAVQGVDPWAHYNYLQEQLGSLRQALHAWAHEPVGVAQAYRRRQVASRIRRSWRRKQQNAEGEYILEIDGERVGLLPVLPAGLEFPHVTQLRLRRMGLVGLEADFLARFTGLRQLDLRDNQLTSIPAGVANLPELRELRLGDNRIVLDAEGNRNLNALGQLRVLDLSENPLGMAPQLRGLNLLRRLSLRATGLTSMPPIALEHATLESIDLRDNRIHTLTDTAIAASTRRLARLALHDNPLEAQTSEAIQQLSPAIVERVLPTRRHVETASAAREIWLQDLDEPALSRARLQWKALADEPGSLDLFRFLADLASSVDYRQQPREMRRRVQSILEVCEHNGQVREAVFQQASGPRSCTDRLLLILSNLEVRAMVVQRTAGLESRHAEPGLLELGRSLYRLDEVDRIAAQHIERLRTGDPYALVDDIEIYLAFRVGLADALGLPGQPAQMHFAHFADVSPPHLRDARTAVLSAENVESLSTSLAAREFWQEYLRNRHDDRFEALNEPFHARLEALEAMVGGSSERVYLDQVDALMAQRNVAERQLVLRLTREAYARSGLRSE</sequence>
<evidence type="ECO:0000313" key="1">
    <source>
        <dbReference type="EMBL" id="MDR6711697.1"/>
    </source>
</evidence>
<gene>
    <name evidence="1" type="ORF">J2W83_001291</name>
</gene>
<comment type="caution">
    <text evidence="1">The sequence shown here is derived from an EMBL/GenBank/DDBJ whole genome shotgun (WGS) entry which is preliminary data.</text>
</comment>
<accession>A0ACC6JZU1</accession>
<dbReference type="EMBL" id="JAVDTH010000005">
    <property type="protein sequence ID" value="MDR6711697.1"/>
    <property type="molecule type" value="Genomic_DNA"/>
</dbReference>
<name>A0ACC6JZU1_9PSED</name>
<reference evidence="1" key="1">
    <citation type="submission" date="2023-07" db="EMBL/GenBank/DDBJ databases">
        <title>Sorghum-associated microbial communities from plants grown in Nebraska, USA.</title>
        <authorList>
            <person name="Schachtman D."/>
        </authorList>
    </citation>
    <scope>NUCLEOTIDE SEQUENCE</scope>
    <source>
        <strain evidence="1">BE56</strain>
    </source>
</reference>
<protein>
    <submittedName>
        <fullName evidence="1">Uncharacterized protein</fullName>
    </submittedName>
</protein>
<evidence type="ECO:0000313" key="2">
    <source>
        <dbReference type="Proteomes" id="UP001259587"/>
    </source>
</evidence>